<dbReference type="GO" id="GO:0008661">
    <property type="term" value="F:1-deoxy-D-xylulose-5-phosphate synthase activity"/>
    <property type="evidence" value="ECO:0007669"/>
    <property type="project" value="UniProtKB-UniRule"/>
</dbReference>
<dbReference type="FunFam" id="3.40.50.970:FF:000010">
    <property type="entry name" value="1-deoxy-D-xylulose-5-phosphate synthase"/>
    <property type="match status" value="1"/>
</dbReference>
<dbReference type="SUPFAM" id="SSF52518">
    <property type="entry name" value="Thiamin diphosphate-binding fold (THDP-binding)"/>
    <property type="match status" value="2"/>
</dbReference>
<dbReference type="InterPro" id="IPR029061">
    <property type="entry name" value="THDP-binding"/>
</dbReference>
<feature type="binding site" evidence="10">
    <location>
        <position position="156"/>
    </location>
    <ligand>
        <name>Mg(2+)</name>
        <dbReference type="ChEBI" id="CHEBI:18420"/>
    </ligand>
</feature>
<dbReference type="GO" id="GO:0000287">
    <property type="term" value="F:magnesium ion binding"/>
    <property type="evidence" value="ECO:0007669"/>
    <property type="project" value="UniProtKB-UniRule"/>
</dbReference>
<proteinExistence type="inferred from homology"/>
<name>A0A918GNK3_9PSEU</name>
<dbReference type="GO" id="GO:0019288">
    <property type="term" value="P:isopentenyl diphosphate biosynthetic process, methylerythritol 4-phosphate pathway"/>
    <property type="evidence" value="ECO:0007669"/>
    <property type="project" value="TreeGrafter"/>
</dbReference>
<dbReference type="EMBL" id="BMRB01000005">
    <property type="protein sequence ID" value="GGS49174.1"/>
    <property type="molecule type" value="Genomic_DNA"/>
</dbReference>
<evidence type="ECO:0000256" key="1">
    <source>
        <dbReference type="ARBA" id="ARBA00004980"/>
    </source>
</evidence>
<feature type="binding site" evidence="10">
    <location>
        <position position="185"/>
    </location>
    <ligand>
        <name>Mg(2+)</name>
        <dbReference type="ChEBI" id="CHEBI:18420"/>
    </ligand>
</feature>
<feature type="binding site" evidence="10">
    <location>
        <position position="335"/>
    </location>
    <ligand>
        <name>thiamine diphosphate</name>
        <dbReference type="ChEBI" id="CHEBI:58937"/>
    </ligand>
</feature>
<dbReference type="Pfam" id="PF02779">
    <property type="entry name" value="Transket_pyr"/>
    <property type="match status" value="1"/>
</dbReference>
<comment type="function">
    <text evidence="10">Catalyzes the acyloin condensation reaction between C atoms 2 and 3 of pyruvate and glyceraldehyde 3-phosphate to yield 1-deoxy-D-xylulose-5-phosphate (DXP).</text>
</comment>
<dbReference type="GO" id="GO:0030976">
    <property type="term" value="F:thiamine pyrophosphate binding"/>
    <property type="evidence" value="ECO:0007669"/>
    <property type="project" value="UniProtKB-UniRule"/>
</dbReference>
<dbReference type="InterPro" id="IPR033248">
    <property type="entry name" value="Transketolase_C"/>
</dbReference>
<dbReference type="Pfam" id="PF13292">
    <property type="entry name" value="DXP_synthase_N"/>
    <property type="match status" value="2"/>
</dbReference>
<dbReference type="CDD" id="cd02007">
    <property type="entry name" value="TPP_DXS"/>
    <property type="match status" value="1"/>
</dbReference>
<evidence type="ECO:0000256" key="2">
    <source>
        <dbReference type="ARBA" id="ARBA00011081"/>
    </source>
</evidence>
<dbReference type="InterPro" id="IPR005475">
    <property type="entry name" value="Transketolase-like_Pyr-bd"/>
</dbReference>
<dbReference type="SMART" id="SM00861">
    <property type="entry name" value="Transket_pyr"/>
    <property type="match status" value="1"/>
</dbReference>
<gene>
    <name evidence="10 12" type="primary">dxs</name>
    <name evidence="12" type="ORF">GCM10010171_50340</name>
</gene>
<feature type="binding site" evidence="10">
    <location>
        <begin position="124"/>
        <end position="126"/>
    </location>
    <ligand>
        <name>thiamine diphosphate</name>
        <dbReference type="ChEBI" id="CHEBI:58937"/>
    </ligand>
</feature>
<evidence type="ECO:0000256" key="5">
    <source>
        <dbReference type="ARBA" id="ARBA00022723"/>
    </source>
</evidence>
<dbReference type="HAMAP" id="MF_00315">
    <property type="entry name" value="DXP_synth"/>
    <property type="match status" value="1"/>
</dbReference>
<keyword evidence="5 10" id="KW-0479">Metal-binding</keyword>
<dbReference type="Pfam" id="PF02780">
    <property type="entry name" value="Transketolase_C"/>
    <property type="match status" value="1"/>
</dbReference>
<feature type="binding site" evidence="10">
    <location>
        <begin position="157"/>
        <end position="158"/>
    </location>
    <ligand>
        <name>thiamine diphosphate</name>
        <dbReference type="ChEBI" id="CHEBI:58937"/>
    </ligand>
</feature>
<sequence length="606" mass="62730">MTATDPRVSAGSTLDRIHRPDDVRALPACALPGLAEEIRALLVETVSRTGGHLGPNLGVVELTIALHRVFHSPRDAILFDSGHQSYVHKILTGRRGDFPLLRQPGGLSGYPSRAESPHDLVENSHACTALSYADGLARAAALRGRSGGVVVAVVGDGALTGGMSWEALNTLAVGGRPVVIVLNDNGRSDAPTVGAVGAHLAQLREHGGDFRLSVFENLGLSYVGPVDGHDIGRLEEALGKARSMGRPVLVHCVTTKGRGHPPAEDDAVDRMHAVSPPGPGPAGPTWTSVFGDALLDLGARRPDIVCLTAAMQRATGLTAFAEAYPDRVLDVGIAEPHAVACAAGLAMGGMHPVVAMHATFLSRAFDQVLLDVALHGLPVTLVLDRAGVTGVDGPSHHGMWDLSLLQAVPGLRIAAPRDARRLRALLADAVAADGPTVLRFPDGATGPDVPAVRERDGLAVLHESTARDVLLVSVGPMAVTAVRAALKLADQGVGVTVCDPGWVSPPNPALVALADSHRLVVSVEDNTRVGGVGVRLAQAVADAGVTTPAHALGLPAAFLPPGPRPEVLRGHRLDASGIARTVLGLLGAGARPPVPPPRRVQPARRR</sequence>
<dbReference type="InterPro" id="IPR009014">
    <property type="entry name" value="Transketo_C/PFOR_II"/>
</dbReference>
<evidence type="ECO:0000256" key="8">
    <source>
        <dbReference type="ARBA" id="ARBA00023052"/>
    </source>
</evidence>
<dbReference type="GO" id="GO:0009228">
    <property type="term" value="P:thiamine biosynthetic process"/>
    <property type="evidence" value="ECO:0007669"/>
    <property type="project" value="UniProtKB-UniRule"/>
</dbReference>
<dbReference type="Gene3D" id="3.40.50.970">
    <property type="match status" value="2"/>
</dbReference>
<keyword evidence="13" id="KW-1185">Reference proteome</keyword>
<comment type="similarity">
    <text evidence="2 10">Belongs to the transketolase family. DXPS subfamily.</text>
</comment>
<comment type="caution">
    <text evidence="12">The sequence shown here is derived from an EMBL/GenBank/DDBJ whole genome shotgun (WGS) entry which is preliminary data.</text>
</comment>
<dbReference type="EC" id="2.2.1.7" evidence="10"/>
<dbReference type="RefSeq" id="WP_189213057.1">
    <property type="nucleotide sequence ID" value="NZ_BMRB01000005.1"/>
</dbReference>
<comment type="cofactor">
    <cofactor evidence="10">
        <name>thiamine diphosphate</name>
        <dbReference type="ChEBI" id="CHEBI:58937"/>
    </cofactor>
    <text evidence="10">Binds 1 thiamine pyrophosphate per subunit.</text>
</comment>
<evidence type="ECO:0000256" key="10">
    <source>
        <dbReference type="HAMAP-Rule" id="MF_00315"/>
    </source>
</evidence>
<keyword evidence="4 10" id="KW-0808">Transferase</keyword>
<dbReference type="CDD" id="cd07033">
    <property type="entry name" value="TPP_PYR_DXS_TK_like"/>
    <property type="match status" value="1"/>
</dbReference>
<evidence type="ECO:0000256" key="4">
    <source>
        <dbReference type="ARBA" id="ARBA00022679"/>
    </source>
</evidence>
<dbReference type="InterPro" id="IPR020826">
    <property type="entry name" value="Transketolase_BS"/>
</dbReference>
<dbReference type="InterPro" id="IPR005477">
    <property type="entry name" value="Dxylulose-5-P_synthase"/>
</dbReference>
<dbReference type="GO" id="GO:0016114">
    <property type="term" value="P:terpenoid biosynthetic process"/>
    <property type="evidence" value="ECO:0007669"/>
    <property type="project" value="UniProtKB-UniRule"/>
</dbReference>
<dbReference type="NCBIfam" id="NF003933">
    <property type="entry name" value="PRK05444.2-2"/>
    <property type="match status" value="1"/>
</dbReference>
<keyword evidence="6 10" id="KW-0460">Magnesium</keyword>
<evidence type="ECO:0000256" key="3">
    <source>
        <dbReference type="ARBA" id="ARBA00011738"/>
    </source>
</evidence>
<evidence type="ECO:0000256" key="6">
    <source>
        <dbReference type="ARBA" id="ARBA00022842"/>
    </source>
</evidence>
<keyword evidence="7 10" id="KW-0784">Thiamine biosynthesis</keyword>
<keyword evidence="8 10" id="KW-0786">Thiamine pyrophosphate</keyword>
<comment type="subunit">
    <text evidence="3 10">Homodimer.</text>
</comment>
<keyword evidence="9 10" id="KW-0414">Isoprene biosynthesis</keyword>
<evidence type="ECO:0000259" key="11">
    <source>
        <dbReference type="SMART" id="SM00861"/>
    </source>
</evidence>
<comment type="pathway">
    <text evidence="1 10">Metabolic intermediate biosynthesis; 1-deoxy-D-xylulose 5-phosphate biosynthesis; 1-deoxy-D-xylulose 5-phosphate from D-glyceraldehyde 3-phosphate and pyruvate: step 1/1.</text>
</comment>
<dbReference type="PANTHER" id="PTHR43322">
    <property type="entry name" value="1-D-DEOXYXYLULOSE 5-PHOSPHATE SYNTHASE-RELATED"/>
    <property type="match status" value="1"/>
</dbReference>
<dbReference type="AlphaFoldDB" id="A0A918GNK3"/>
<dbReference type="Proteomes" id="UP000660680">
    <property type="component" value="Unassembled WGS sequence"/>
</dbReference>
<dbReference type="PROSITE" id="PS00802">
    <property type="entry name" value="TRANSKETOLASE_2"/>
    <property type="match status" value="1"/>
</dbReference>
<evidence type="ECO:0000256" key="9">
    <source>
        <dbReference type="ARBA" id="ARBA00023229"/>
    </source>
</evidence>
<dbReference type="Gene3D" id="3.40.50.920">
    <property type="match status" value="1"/>
</dbReference>
<dbReference type="PANTHER" id="PTHR43322:SF5">
    <property type="entry name" value="1-DEOXY-D-XYLULOSE-5-PHOSPHATE SYNTHASE, CHLOROPLASTIC"/>
    <property type="match status" value="1"/>
</dbReference>
<organism evidence="12 13">
    <name type="scientific">Actinokineospora fastidiosa</name>
    <dbReference type="NCBI Taxonomy" id="1816"/>
    <lineage>
        <taxon>Bacteria</taxon>
        <taxon>Bacillati</taxon>
        <taxon>Actinomycetota</taxon>
        <taxon>Actinomycetes</taxon>
        <taxon>Pseudonocardiales</taxon>
        <taxon>Pseudonocardiaceae</taxon>
        <taxon>Actinokineospora</taxon>
    </lineage>
</organism>
<dbReference type="SUPFAM" id="SSF52922">
    <property type="entry name" value="TK C-terminal domain-like"/>
    <property type="match status" value="1"/>
</dbReference>
<dbReference type="InterPro" id="IPR049557">
    <property type="entry name" value="Transketolase_CS"/>
</dbReference>
<evidence type="ECO:0000313" key="12">
    <source>
        <dbReference type="EMBL" id="GGS49174.1"/>
    </source>
</evidence>
<evidence type="ECO:0000313" key="13">
    <source>
        <dbReference type="Proteomes" id="UP000660680"/>
    </source>
</evidence>
<feature type="binding site" evidence="10">
    <location>
        <position position="83"/>
    </location>
    <ligand>
        <name>thiamine diphosphate</name>
        <dbReference type="ChEBI" id="CHEBI:58937"/>
    </ligand>
</feature>
<reference evidence="12" key="1">
    <citation type="journal article" date="2014" name="Int. J. Syst. Evol. Microbiol.">
        <title>Complete genome sequence of Corynebacterium casei LMG S-19264T (=DSM 44701T), isolated from a smear-ripened cheese.</title>
        <authorList>
            <consortium name="US DOE Joint Genome Institute (JGI-PGF)"/>
            <person name="Walter F."/>
            <person name="Albersmeier A."/>
            <person name="Kalinowski J."/>
            <person name="Ruckert C."/>
        </authorList>
    </citation>
    <scope>NUCLEOTIDE SEQUENCE</scope>
    <source>
        <strain evidence="12">JCM 3276</strain>
    </source>
</reference>
<accession>A0A918GNK3</accession>
<feature type="binding site" evidence="10">
    <location>
        <position position="185"/>
    </location>
    <ligand>
        <name>thiamine diphosphate</name>
        <dbReference type="ChEBI" id="CHEBI:58937"/>
    </ligand>
</feature>
<comment type="catalytic activity">
    <reaction evidence="10">
        <text>D-glyceraldehyde 3-phosphate + pyruvate + H(+) = 1-deoxy-D-xylulose 5-phosphate + CO2</text>
        <dbReference type="Rhea" id="RHEA:12605"/>
        <dbReference type="ChEBI" id="CHEBI:15361"/>
        <dbReference type="ChEBI" id="CHEBI:15378"/>
        <dbReference type="ChEBI" id="CHEBI:16526"/>
        <dbReference type="ChEBI" id="CHEBI:57792"/>
        <dbReference type="ChEBI" id="CHEBI:59776"/>
        <dbReference type="EC" id="2.2.1.7"/>
    </reaction>
</comment>
<evidence type="ECO:0000256" key="7">
    <source>
        <dbReference type="ARBA" id="ARBA00022977"/>
    </source>
</evidence>
<dbReference type="GO" id="GO:0005829">
    <property type="term" value="C:cytosol"/>
    <property type="evidence" value="ECO:0007669"/>
    <property type="project" value="TreeGrafter"/>
</dbReference>
<feature type="domain" description="Transketolase-like pyrimidine-binding" evidence="11">
    <location>
        <begin position="284"/>
        <end position="447"/>
    </location>
</feature>
<dbReference type="PROSITE" id="PS00801">
    <property type="entry name" value="TRANSKETOLASE_1"/>
    <property type="match status" value="1"/>
</dbReference>
<reference evidence="12" key="2">
    <citation type="submission" date="2020-09" db="EMBL/GenBank/DDBJ databases">
        <authorList>
            <person name="Sun Q."/>
            <person name="Ohkuma M."/>
        </authorList>
    </citation>
    <scope>NUCLEOTIDE SEQUENCE</scope>
    <source>
        <strain evidence="12">JCM 3276</strain>
    </source>
</reference>
<protein>
    <recommendedName>
        <fullName evidence="10">1-deoxy-D-xylulose-5-phosphate synthase</fullName>
        <ecNumber evidence="10">2.2.1.7</ecNumber>
    </recommendedName>
    <alternativeName>
        <fullName evidence="10">1-deoxyxylulose-5-phosphate synthase</fullName>
        <shortName evidence="10">DXP synthase</shortName>
        <shortName evidence="10">DXPS</shortName>
    </alternativeName>
</protein>
<feature type="binding site" evidence="10">
    <location>
        <position position="260"/>
    </location>
    <ligand>
        <name>thiamine diphosphate</name>
        <dbReference type="ChEBI" id="CHEBI:58937"/>
    </ligand>
</feature>
<comment type="cofactor">
    <cofactor evidence="10">
        <name>Mg(2+)</name>
        <dbReference type="ChEBI" id="CHEBI:18420"/>
    </cofactor>
    <text evidence="10">Binds 1 Mg(2+) ion per subunit.</text>
</comment>